<feature type="region of interest" description="Disordered" evidence="1">
    <location>
        <begin position="171"/>
        <end position="193"/>
    </location>
</feature>
<feature type="region of interest" description="Disordered" evidence="1">
    <location>
        <begin position="1007"/>
        <end position="1039"/>
    </location>
</feature>
<feature type="compositionally biased region" description="Basic and acidic residues" evidence="1">
    <location>
        <begin position="389"/>
        <end position="404"/>
    </location>
</feature>
<feature type="region of interest" description="Disordered" evidence="1">
    <location>
        <begin position="847"/>
        <end position="873"/>
    </location>
</feature>
<dbReference type="Proteomes" id="UP001652661">
    <property type="component" value="Chromosome 2L"/>
</dbReference>
<feature type="region of interest" description="Disordered" evidence="1">
    <location>
        <begin position="670"/>
        <end position="705"/>
    </location>
</feature>
<dbReference type="GeneID" id="121502352"/>
<feature type="region of interest" description="Disordered" evidence="1">
    <location>
        <begin position="957"/>
        <end position="979"/>
    </location>
</feature>
<keyword evidence="2" id="KW-1185">Reference proteome</keyword>
<sequence>MSAFRNRNECNCCPRQPKCYKEMKRKLEKLNYRDEWASSKIPDHPYICTEIEADKLAFEVCCKSRKRRTKASGNKYLTLSPYEGLAESKSSLGESYARLQEIYRAPVAQRSFFAKKKPNVREQREKILQDGAKEEEEKYMTAMWQNLIQKVEARDKFQRLLEQNQEQTVQWRKENEQVFRKPEKSQNDQEKPTPVQIETDLMKVVSRVGRTGKERKKVRSVPLDEVLNTPLGKYEKNRNSRTDERFRELVTGLLLPAKNVKNRNSENKSTPQNQHQNGSFAFVNKTVPLSDPFEQMPRAKAVKVPIFYTIRNRQRLPVKNPKNISSSVGAKFSWHFRQKVKAKAMPKPKMSKPFDNLITGKNVEIPERMATFLSRQNIHKEINLKIEEKENARKPYKSRLKDQSEPNYGVYKSKTSRHMPNGDVRPNFSEHFHKMLRGKENTIPELNVALMSHHKIFPEIKRAIISSSKSHKRKQDESEPSHGVNKSKKSKHMPSGDIRPNFTEHFHKMLRGKENTNPELNVALMSHHKIFPEIKRAIKSSSGSHKRKQDESEPNHGVYKSKKSRHMPSGDIRPNFTEHFQKMLRGKDNTIPEVFPKITRAEKSSSGSTKGRLKYKFESSNRVSKRSKTPSKKEVTVSKINDVRIAHQEMPALPGIKAFKNSTVKSDDQYDSALPSSILKPKAPPSFRQISQDKNKRASIRSSRRYRPSLFKNQLRLQKFDYYIRNSQPDWRIVERRGSKDLIGYLDRKSIHSLISPKPGWTRSESGRPRGSVISTTDFARSLLDVKVEQGPVKAAEVERRDKDDLMPEDCMFDTVPEDYQTDQNQDPNLNKTLSELIADIVRTDKEKKTSLSKQRLKPRESTSGSLQKTRKSSSVSLLSVRDEVKHFEHLALEDYAWREQYQEEFVVEVKAAVQARIQELMKYVAIREDFQPPKPPRDFIRENIEMLPKMHPREEARIKKKQKPKKPDLFDFPESPYRNSNQQLLDTEHEPVRKVCCNIHEQQTKPKAPAETANETQKCDTFDEYSNPDSDFIQKTKPHKIREMERKKEALNHNNFEEWCPKYC</sequence>
<feature type="compositionally biased region" description="Polar residues" evidence="1">
    <location>
        <begin position="267"/>
        <end position="279"/>
    </location>
</feature>
<feature type="region of interest" description="Disordered" evidence="1">
    <location>
        <begin position="389"/>
        <end position="424"/>
    </location>
</feature>
<feature type="region of interest" description="Disordered" evidence="1">
    <location>
        <begin position="599"/>
        <end position="635"/>
    </location>
</feature>
<organism evidence="2 3">
    <name type="scientific">Drosophila kikkawai</name>
    <name type="common">Fruit fly</name>
    <dbReference type="NCBI Taxonomy" id="30033"/>
    <lineage>
        <taxon>Eukaryota</taxon>
        <taxon>Metazoa</taxon>
        <taxon>Ecdysozoa</taxon>
        <taxon>Arthropoda</taxon>
        <taxon>Hexapoda</taxon>
        <taxon>Insecta</taxon>
        <taxon>Pterygota</taxon>
        <taxon>Neoptera</taxon>
        <taxon>Endopterygota</taxon>
        <taxon>Diptera</taxon>
        <taxon>Brachycera</taxon>
        <taxon>Muscomorpha</taxon>
        <taxon>Ephydroidea</taxon>
        <taxon>Drosophilidae</taxon>
        <taxon>Drosophila</taxon>
        <taxon>Sophophora</taxon>
    </lineage>
</organism>
<feature type="compositionally biased region" description="Basic and acidic residues" evidence="1">
    <location>
        <begin position="171"/>
        <end position="191"/>
    </location>
</feature>
<name>A0ABM3C609_DROKI</name>
<reference evidence="2" key="1">
    <citation type="submission" date="2025-05" db="UniProtKB">
        <authorList>
            <consortium name="RefSeq"/>
        </authorList>
    </citation>
    <scope>NUCLEOTIDE SEQUENCE [LARGE SCALE GENOMIC DNA]</scope>
    <source>
        <strain evidence="2">14028-0561.14</strain>
    </source>
</reference>
<evidence type="ECO:0008006" key="4">
    <source>
        <dbReference type="Google" id="ProtNLM"/>
    </source>
</evidence>
<evidence type="ECO:0000313" key="3">
    <source>
        <dbReference type="RefSeq" id="XP_041631576.2"/>
    </source>
</evidence>
<evidence type="ECO:0000256" key="1">
    <source>
        <dbReference type="SAM" id="MobiDB-lite"/>
    </source>
</evidence>
<proteinExistence type="predicted"/>
<protein>
    <recommendedName>
        <fullName evidence="4">Protein FAM161B</fullName>
    </recommendedName>
</protein>
<dbReference type="RefSeq" id="XP_041631576.2">
    <property type="nucleotide sequence ID" value="XM_041775642.2"/>
</dbReference>
<evidence type="ECO:0000313" key="2">
    <source>
        <dbReference type="Proteomes" id="UP001652661"/>
    </source>
</evidence>
<feature type="region of interest" description="Disordered" evidence="1">
    <location>
        <begin position="259"/>
        <end position="279"/>
    </location>
</feature>
<gene>
    <name evidence="3" type="primary">LOC121502352</name>
</gene>
<feature type="region of interest" description="Disordered" evidence="1">
    <location>
        <begin position="539"/>
        <end position="572"/>
    </location>
</feature>
<accession>A0ABM3C609</accession>
<feature type="region of interest" description="Disordered" evidence="1">
    <location>
        <begin position="467"/>
        <end position="501"/>
    </location>
</feature>
<reference evidence="3" key="2">
    <citation type="submission" date="2025-08" db="UniProtKB">
        <authorList>
            <consortium name="RefSeq"/>
        </authorList>
    </citation>
    <scope>IDENTIFICATION</scope>
    <source>
        <strain evidence="3">14028-0561.14</strain>
        <tissue evidence="3">Whole fly</tissue>
    </source>
</reference>